<dbReference type="STRING" id="1581557.BN1208_1103"/>
<evidence type="ECO:0000256" key="4">
    <source>
        <dbReference type="ARBA" id="ARBA00022840"/>
    </source>
</evidence>
<evidence type="ECO:0000256" key="6">
    <source>
        <dbReference type="ARBA" id="ARBA00023163"/>
    </source>
</evidence>
<evidence type="ECO:0000259" key="10">
    <source>
        <dbReference type="Pfam" id="PF12626"/>
    </source>
</evidence>
<accession>A0A0D6EX16</accession>
<sequence length="420" mass="49406">MSATPPILKAFFKKFKKTKKSNFEIDFEKIDISLISVHAIKTIEVLEDNGFEAYLVGGAVRDLLFGIKPKDFDVVTNATPDQIHHLFRRSRMIGRRFKLVHVIYGREVIEVSTYRSQQKEIPQSDGSVIKDDNHYGTIEEDAMRRDFTINAMFYSPTNHKLVDFHEGLEDLKHGIIRMIGDPEKRYQEDPIRILRAFRVCAKLNMTLHTPSRSPIKKIIPLLHDIPHSRLFDEVIKFFLTGHALSSYKVMQDESIFAQFFLSPEFKSEEIDLFISNGLKNTDLRINQDKSCNPSFLFSFLLWHQVYVLWDQYKAEIKHSIAGLNQAIDEVIEKQIKLFPIHKRFTITMKEIWRLQPRFENQSPKKIYRLLLHPRFRAAYDFMLLRCQSNQLDQSIGIWWTNFIDADNHEKSLMVKQLTRK</sequence>
<dbReference type="HOGENOM" id="CLU_015961_0_0_4"/>
<feature type="domain" description="tRNA nucleotidyltransferase/poly(A) polymerase RNA and SrmB- binding" evidence="11">
    <location>
        <begin position="204"/>
        <end position="266"/>
    </location>
</feature>
<reference evidence="13" key="1">
    <citation type="submission" date="2014-12" db="EMBL/GenBank/DDBJ databases">
        <authorList>
            <person name="Salcher M.M."/>
        </authorList>
    </citation>
    <scope>NUCLEOTIDE SEQUENCE [LARGE SCALE GENOMIC DNA]</scope>
    <source>
        <strain evidence="13">MMS-10A-171</strain>
    </source>
</reference>
<dbReference type="InterPro" id="IPR002646">
    <property type="entry name" value="PolA_pol_head_dom"/>
</dbReference>
<dbReference type="Gene3D" id="1.10.3090.10">
    <property type="entry name" value="cca-adding enzyme, domain 2"/>
    <property type="match status" value="1"/>
</dbReference>
<evidence type="ECO:0000256" key="8">
    <source>
        <dbReference type="RuleBase" id="RU003953"/>
    </source>
</evidence>
<comment type="catalytic activity">
    <reaction evidence="7">
        <text>RNA(n) + ATP = RNA(n)-3'-adenine ribonucleotide + diphosphate</text>
        <dbReference type="Rhea" id="RHEA:11332"/>
        <dbReference type="Rhea" id="RHEA-COMP:14527"/>
        <dbReference type="Rhea" id="RHEA-COMP:17347"/>
        <dbReference type="ChEBI" id="CHEBI:30616"/>
        <dbReference type="ChEBI" id="CHEBI:33019"/>
        <dbReference type="ChEBI" id="CHEBI:140395"/>
        <dbReference type="ChEBI" id="CHEBI:173115"/>
        <dbReference type="EC" id="2.7.7.19"/>
    </reaction>
</comment>
<dbReference type="PANTHER" id="PTHR43051">
    <property type="entry name" value="POLYNUCLEOTIDE ADENYLYLTRANSFERASE FAMILY PROTEIN"/>
    <property type="match status" value="1"/>
</dbReference>
<dbReference type="InterPro" id="IPR010206">
    <property type="entry name" value="PolA_pol_I"/>
</dbReference>
<proteinExistence type="inferred from homology"/>
<feature type="active site" evidence="7">
    <location>
        <position position="71"/>
    </location>
</feature>
<evidence type="ECO:0000256" key="5">
    <source>
        <dbReference type="ARBA" id="ARBA00022884"/>
    </source>
</evidence>
<dbReference type="GO" id="GO:1990817">
    <property type="term" value="F:poly(A) RNA polymerase activity"/>
    <property type="evidence" value="ECO:0007669"/>
    <property type="project" value="UniProtKB-UniRule"/>
</dbReference>
<dbReference type="SUPFAM" id="SSF81891">
    <property type="entry name" value="Poly A polymerase C-terminal region-like"/>
    <property type="match status" value="1"/>
</dbReference>
<comment type="function">
    <text evidence="7">Adds poly(A) tail to the 3' end of many RNAs, which usually targets these RNAs for decay. Plays a significant role in the global control of gene expression, through influencing the rate of transcript degradation, and in the general RNA quality control.</text>
</comment>
<dbReference type="OrthoDB" id="9805698at2"/>
<keyword evidence="4 7" id="KW-0067">ATP-binding</keyword>
<dbReference type="AlphaFoldDB" id="A0A0D6EX16"/>
<dbReference type="KEGG" id="mbat:BN1208_1103"/>
<keyword evidence="3 7" id="KW-0547">Nucleotide-binding</keyword>
<organism evidence="12 13">
    <name type="scientific">Candidatus Methylopumilus planktonicus</name>
    <dbReference type="NCBI Taxonomy" id="1581557"/>
    <lineage>
        <taxon>Bacteria</taxon>
        <taxon>Pseudomonadati</taxon>
        <taxon>Pseudomonadota</taxon>
        <taxon>Betaproteobacteria</taxon>
        <taxon>Nitrosomonadales</taxon>
        <taxon>Methylophilaceae</taxon>
        <taxon>Candidatus Methylopumilus</taxon>
    </lineage>
</organism>
<dbReference type="NCBIfam" id="TIGR01942">
    <property type="entry name" value="pcnB"/>
    <property type="match status" value="1"/>
</dbReference>
<dbReference type="Pfam" id="PF12627">
    <property type="entry name" value="PolyA_pol_RNAbd"/>
    <property type="match status" value="1"/>
</dbReference>
<keyword evidence="1 7" id="KW-0507">mRNA processing</keyword>
<dbReference type="Pfam" id="PF12626">
    <property type="entry name" value="PolyA_pol_arg_C"/>
    <property type="match status" value="1"/>
</dbReference>
<evidence type="ECO:0000256" key="2">
    <source>
        <dbReference type="ARBA" id="ARBA00022679"/>
    </source>
</evidence>
<keyword evidence="2 7" id="KW-0808">Transferase</keyword>
<dbReference type="PANTHER" id="PTHR43051:SF1">
    <property type="entry name" value="POLYNUCLEOTIDE ADENYLYLTRANSFERASE FAMILY PROTEIN"/>
    <property type="match status" value="1"/>
</dbReference>
<keyword evidence="12" id="KW-0548">Nucleotidyltransferase</keyword>
<dbReference type="Proteomes" id="UP000064007">
    <property type="component" value="Chromosome 1"/>
</dbReference>
<dbReference type="InterPro" id="IPR043519">
    <property type="entry name" value="NT_sf"/>
</dbReference>
<evidence type="ECO:0000256" key="1">
    <source>
        <dbReference type="ARBA" id="ARBA00022664"/>
    </source>
</evidence>
<feature type="domain" description="Poly A polymerase head" evidence="9">
    <location>
        <begin position="53"/>
        <end position="177"/>
    </location>
</feature>
<keyword evidence="13" id="KW-1185">Reference proteome</keyword>
<keyword evidence="5 7" id="KW-0694">RNA-binding</keyword>
<feature type="active site" evidence="7">
    <location>
        <position position="146"/>
    </location>
</feature>
<dbReference type="GO" id="GO:0005524">
    <property type="term" value="F:ATP binding"/>
    <property type="evidence" value="ECO:0007669"/>
    <property type="project" value="UniProtKB-UniRule"/>
</dbReference>
<name>A0A0D6EX16_9PROT</name>
<dbReference type="Gene3D" id="3.30.460.10">
    <property type="entry name" value="Beta Polymerase, domain 2"/>
    <property type="match status" value="1"/>
</dbReference>
<dbReference type="Pfam" id="PF01743">
    <property type="entry name" value="PolyA_pol"/>
    <property type="match status" value="1"/>
</dbReference>
<evidence type="ECO:0000256" key="7">
    <source>
        <dbReference type="HAMAP-Rule" id="MF_00957"/>
    </source>
</evidence>
<dbReference type="InterPro" id="IPR025866">
    <property type="entry name" value="PolyA_pol_arg_C_dom"/>
</dbReference>
<evidence type="ECO:0000259" key="11">
    <source>
        <dbReference type="Pfam" id="PF12627"/>
    </source>
</evidence>
<protein>
    <recommendedName>
        <fullName evidence="7">Poly(A) polymerase I</fullName>
        <shortName evidence="7">PAP I</shortName>
        <ecNumber evidence="7">2.7.7.19</ecNumber>
    </recommendedName>
</protein>
<dbReference type="GO" id="GO:0003723">
    <property type="term" value="F:RNA binding"/>
    <property type="evidence" value="ECO:0007669"/>
    <property type="project" value="UniProtKB-UniRule"/>
</dbReference>
<dbReference type="EC" id="2.7.7.19" evidence="7"/>
<dbReference type="GO" id="GO:0043633">
    <property type="term" value="P:polyadenylation-dependent RNA catabolic process"/>
    <property type="evidence" value="ECO:0007669"/>
    <property type="project" value="InterPro"/>
</dbReference>
<dbReference type="SUPFAM" id="SSF81301">
    <property type="entry name" value="Nucleotidyltransferase"/>
    <property type="match status" value="1"/>
</dbReference>
<comment type="similarity">
    <text evidence="7 8">Belongs to the tRNA nucleotidyltransferase/poly(A) polymerase family.</text>
</comment>
<feature type="active site" evidence="7">
    <location>
        <position position="73"/>
    </location>
</feature>
<dbReference type="EMBL" id="LN827929">
    <property type="protein sequence ID" value="CEZ19984.1"/>
    <property type="molecule type" value="Genomic_DNA"/>
</dbReference>
<evidence type="ECO:0000259" key="9">
    <source>
        <dbReference type="Pfam" id="PF01743"/>
    </source>
</evidence>
<dbReference type="InterPro" id="IPR032828">
    <property type="entry name" value="PolyA_RNA-bd"/>
</dbReference>
<dbReference type="InterPro" id="IPR052191">
    <property type="entry name" value="tRNA_ntf/polyA_polymerase_I"/>
</dbReference>
<feature type="domain" description="Polymerase A arginine-rich C-terminal" evidence="10">
    <location>
        <begin position="320"/>
        <end position="418"/>
    </location>
</feature>
<dbReference type="RefSeq" id="WP_052734654.1">
    <property type="nucleotide sequence ID" value="NZ_LN827929.1"/>
</dbReference>
<dbReference type="HAMAP" id="MF_00957">
    <property type="entry name" value="PolyA_pol"/>
    <property type="match status" value="1"/>
</dbReference>
<dbReference type="CDD" id="cd05398">
    <property type="entry name" value="NT_ClassII-CCAase"/>
    <property type="match status" value="1"/>
</dbReference>
<evidence type="ECO:0000313" key="12">
    <source>
        <dbReference type="EMBL" id="CEZ19984.1"/>
    </source>
</evidence>
<evidence type="ECO:0000313" key="13">
    <source>
        <dbReference type="Proteomes" id="UP000064007"/>
    </source>
</evidence>
<dbReference type="GO" id="GO:0006397">
    <property type="term" value="P:mRNA processing"/>
    <property type="evidence" value="ECO:0007669"/>
    <property type="project" value="UniProtKB-KW"/>
</dbReference>
<evidence type="ECO:0000256" key="3">
    <source>
        <dbReference type="ARBA" id="ARBA00022741"/>
    </source>
</evidence>
<keyword evidence="6 7" id="KW-0804">Transcription</keyword>
<gene>
    <name evidence="7 12" type="primary">pcnB</name>
    <name evidence="12" type="ORF">BN1208_1103</name>
</gene>